<accession>D0LGK1</accession>
<evidence type="ECO:0000256" key="5">
    <source>
        <dbReference type="ARBA" id="ARBA00022576"/>
    </source>
</evidence>
<dbReference type="GO" id="GO:0004400">
    <property type="term" value="F:histidinol-phosphate transaminase activity"/>
    <property type="evidence" value="ECO:0007669"/>
    <property type="project" value="UniProtKB-UniRule"/>
</dbReference>
<evidence type="ECO:0000256" key="7">
    <source>
        <dbReference type="ARBA" id="ARBA00022679"/>
    </source>
</evidence>
<keyword evidence="6 11" id="KW-0028">Amino-acid biosynthesis</keyword>
<evidence type="ECO:0000256" key="9">
    <source>
        <dbReference type="ARBA" id="ARBA00023102"/>
    </source>
</evidence>
<dbReference type="EC" id="2.6.1.9" evidence="11"/>
<dbReference type="PANTHER" id="PTHR42885:SF2">
    <property type="entry name" value="HISTIDINOL-PHOSPHATE AMINOTRANSFERASE"/>
    <property type="match status" value="1"/>
</dbReference>
<dbReference type="EMBL" id="CP001804">
    <property type="protein sequence ID" value="ACY12747.1"/>
    <property type="molecule type" value="Genomic_DNA"/>
</dbReference>
<comment type="pathway">
    <text evidence="2 11">Amino-acid biosynthesis; L-histidine biosynthesis; L-histidine from 5-phospho-alpha-D-ribose 1-diphosphate: step 7/9.</text>
</comment>
<evidence type="ECO:0000256" key="1">
    <source>
        <dbReference type="ARBA" id="ARBA00001933"/>
    </source>
</evidence>
<dbReference type="InterPro" id="IPR004839">
    <property type="entry name" value="Aminotransferase_I/II_large"/>
</dbReference>
<evidence type="ECO:0000259" key="12">
    <source>
        <dbReference type="Pfam" id="PF00155"/>
    </source>
</evidence>
<dbReference type="UniPathway" id="UPA00031">
    <property type="reaction ID" value="UER00012"/>
</dbReference>
<dbReference type="KEGG" id="hoh:Hoch_0106"/>
<dbReference type="InterPro" id="IPR015422">
    <property type="entry name" value="PyrdxlP-dep_Trfase_small"/>
</dbReference>
<dbReference type="CDD" id="cd00609">
    <property type="entry name" value="AAT_like"/>
    <property type="match status" value="1"/>
</dbReference>
<dbReference type="InterPro" id="IPR015424">
    <property type="entry name" value="PyrdxlP-dep_Trfase"/>
</dbReference>
<dbReference type="STRING" id="502025.Hoch_0106"/>
<proteinExistence type="inferred from homology"/>
<evidence type="ECO:0000313" key="14">
    <source>
        <dbReference type="Proteomes" id="UP000001880"/>
    </source>
</evidence>
<keyword evidence="7 11" id="KW-0808">Transferase</keyword>
<dbReference type="Gene3D" id="3.90.1150.10">
    <property type="entry name" value="Aspartate Aminotransferase, domain 1"/>
    <property type="match status" value="1"/>
</dbReference>
<evidence type="ECO:0000256" key="6">
    <source>
        <dbReference type="ARBA" id="ARBA00022605"/>
    </source>
</evidence>
<keyword evidence="8 11" id="KW-0663">Pyridoxal phosphate</keyword>
<feature type="modified residue" description="N6-(pyridoxal phosphate)lysine" evidence="11">
    <location>
        <position position="217"/>
    </location>
</feature>
<evidence type="ECO:0000256" key="2">
    <source>
        <dbReference type="ARBA" id="ARBA00005011"/>
    </source>
</evidence>
<keyword evidence="5 11" id="KW-0032">Aminotransferase</keyword>
<keyword evidence="14" id="KW-1185">Reference proteome</keyword>
<evidence type="ECO:0000256" key="8">
    <source>
        <dbReference type="ARBA" id="ARBA00022898"/>
    </source>
</evidence>
<dbReference type="Pfam" id="PF00155">
    <property type="entry name" value="Aminotran_1_2"/>
    <property type="match status" value="1"/>
</dbReference>
<dbReference type="NCBIfam" id="TIGR01141">
    <property type="entry name" value="hisC"/>
    <property type="match status" value="1"/>
</dbReference>
<dbReference type="SUPFAM" id="SSF53383">
    <property type="entry name" value="PLP-dependent transferases"/>
    <property type="match status" value="1"/>
</dbReference>
<protein>
    <recommendedName>
        <fullName evidence="11">Histidinol-phosphate aminotransferase</fullName>
        <ecNumber evidence="11">2.6.1.9</ecNumber>
    </recommendedName>
    <alternativeName>
        <fullName evidence="11">Imidazole acetol-phosphate transaminase</fullName>
    </alternativeName>
</protein>
<gene>
    <name evidence="11" type="primary">hisC</name>
    <name evidence="13" type="ordered locus">Hoch_0106</name>
</gene>
<reference evidence="13 14" key="1">
    <citation type="journal article" date="2010" name="Stand. Genomic Sci.">
        <title>Complete genome sequence of Haliangium ochraceum type strain (SMP-2).</title>
        <authorList>
            <consortium name="US DOE Joint Genome Institute (JGI-PGF)"/>
            <person name="Ivanova N."/>
            <person name="Daum C."/>
            <person name="Lang E."/>
            <person name="Abt B."/>
            <person name="Kopitz M."/>
            <person name="Saunders E."/>
            <person name="Lapidus A."/>
            <person name="Lucas S."/>
            <person name="Glavina Del Rio T."/>
            <person name="Nolan M."/>
            <person name="Tice H."/>
            <person name="Copeland A."/>
            <person name="Cheng J.F."/>
            <person name="Chen F."/>
            <person name="Bruce D."/>
            <person name="Goodwin L."/>
            <person name="Pitluck S."/>
            <person name="Mavromatis K."/>
            <person name="Pati A."/>
            <person name="Mikhailova N."/>
            <person name="Chen A."/>
            <person name="Palaniappan K."/>
            <person name="Land M."/>
            <person name="Hauser L."/>
            <person name="Chang Y.J."/>
            <person name="Jeffries C.D."/>
            <person name="Detter J.C."/>
            <person name="Brettin T."/>
            <person name="Rohde M."/>
            <person name="Goker M."/>
            <person name="Bristow J."/>
            <person name="Markowitz V."/>
            <person name="Eisen J.A."/>
            <person name="Hugenholtz P."/>
            <person name="Kyrpides N.C."/>
            <person name="Klenk H.P."/>
        </authorList>
    </citation>
    <scope>NUCLEOTIDE SEQUENCE [LARGE SCALE GENOMIC DNA]</scope>
    <source>
        <strain evidence="14">DSM 14365 / CIP 107738 / JCM 11303 / AJ 13395 / SMP-2</strain>
    </source>
</reference>
<comment type="cofactor">
    <cofactor evidence="1 11">
        <name>pyridoxal 5'-phosphate</name>
        <dbReference type="ChEBI" id="CHEBI:597326"/>
    </cofactor>
</comment>
<dbReference type="GO" id="GO:0000105">
    <property type="term" value="P:L-histidine biosynthetic process"/>
    <property type="evidence" value="ECO:0007669"/>
    <property type="project" value="UniProtKB-UniRule"/>
</dbReference>
<organism evidence="13 14">
    <name type="scientific">Haliangium ochraceum (strain DSM 14365 / JCM 11303 / SMP-2)</name>
    <dbReference type="NCBI Taxonomy" id="502025"/>
    <lineage>
        <taxon>Bacteria</taxon>
        <taxon>Pseudomonadati</taxon>
        <taxon>Myxococcota</taxon>
        <taxon>Polyangia</taxon>
        <taxon>Haliangiales</taxon>
        <taxon>Kofleriaceae</taxon>
        <taxon>Haliangium</taxon>
    </lineage>
</organism>
<evidence type="ECO:0000313" key="13">
    <source>
        <dbReference type="EMBL" id="ACY12747.1"/>
    </source>
</evidence>
<evidence type="ECO:0000256" key="3">
    <source>
        <dbReference type="ARBA" id="ARBA00007970"/>
    </source>
</evidence>
<dbReference type="PANTHER" id="PTHR42885">
    <property type="entry name" value="HISTIDINOL-PHOSPHATE AMINOTRANSFERASE-RELATED"/>
    <property type="match status" value="1"/>
</dbReference>
<comment type="subunit">
    <text evidence="4 11">Homodimer.</text>
</comment>
<dbReference type="Proteomes" id="UP000001880">
    <property type="component" value="Chromosome"/>
</dbReference>
<dbReference type="InterPro" id="IPR005861">
    <property type="entry name" value="HisP_aminotrans"/>
</dbReference>
<comment type="catalytic activity">
    <reaction evidence="10 11">
        <text>L-histidinol phosphate + 2-oxoglutarate = 3-(imidazol-4-yl)-2-oxopropyl phosphate + L-glutamate</text>
        <dbReference type="Rhea" id="RHEA:23744"/>
        <dbReference type="ChEBI" id="CHEBI:16810"/>
        <dbReference type="ChEBI" id="CHEBI:29985"/>
        <dbReference type="ChEBI" id="CHEBI:57766"/>
        <dbReference type="ChEBI" id="CHEBI:57980"/>
        <dbReference type="EC" id="2.6.1.9"/>
    </reaction>
</comment>
<evidence type="ECO:0000256" key="10">
    <source>
        <dbReference type="ARBA" id="ARBA00047481"/>
    </source>
</evidence>
<dbReference type="AlphaFoldDB" id="D0LGK1"/>
<sequence>MSLPIRPHIRAMRGYVPGEQPAAGSRLIKLNTNENPYPPSPRVAEAIRAELAATEVAGERLRLYSDPNGSALLDAAAEVTGFPRDGILAGNGSDELLAVLARAILGPGDAVAYPYPTYLLYETMARIQDARTTTFDFPADFSLPETLFGCDARMVFVANPNSPSGTQQSNQELTRLASSLPDSLLVIDEAYAGFADANALALAQELPNVVVLRTLSKSHSLAGMRVGLLFGSAEIVGELRKVRDSYSLDRLAIVAGAASLRDTAWVDDTTARILRTRERLVEALRALGVETLPSRANFVFARMGSAARASAAQQFLRERHILVRYFAMRLLDDGLRITVGTDDETDALLRALEEFVQS</sequence>
<name>D0LGK1_HALO1</name>
<dbReference type="HAMAP" id="MF_01023">
    <property type="entry name" value="HisC_aminotrans_2"/>
    <property type="match status" value="1"/>
</dbReference>
<comment type="similarity">
    <text evidence="3 11">Belongs to the class-II pyridoxal-phosphate-dependent aminotransferase family. Histidinol-phosphate aminotransferase subfamily.</text>
</comment>
<feature type="domain" description="Aminotransferase class I/classII large" evidence="12">
    <location>
        <begin position="27"/>
        <end position="352"/>
    </location>
</feature>
<dbReference type="HOGENOM" id="CLU_017584_3_0_7"/>
<evidence type="ECO:0000256" key="4">
    <source>
        <dbReference type="ARBA" id="ARBA00011738"/>
    </source>
</evidence>
<dbReference type="Gene3D" id="3.40.640.10">
    <property type="entry name" value="Type I PLP-dependent aspartate aminotransferase-like (Major domain)"/>
    <property type="match status" value="1"/>
</dbReference>
<dbReference type="eggNOG" id="COG0079">
    <property type="taxonomic scope" value="Bacteria"/>
</dbReference>
<dbReference type="GO" id="GO:0030170">
    <property type="term" value="F:pyridoxal phosphate binding"/>
    <property type="evidence" value="ECO:0007669"/>
    <property type="project" value="InterPro"/>
</dbReference>
<evidence type="ECO:0000256" key="11">
    <source>
        <dbReference type="HAMAP-Rule" id="MF_01023"/>
    </source>
</evidence>
<dbReference type="InterPro" id="IPR015421">
    <property type="entry name" value="PyrdxlP-dep_Trfase_major"/>
</dbReference>
<keyword evidence="9 11" id="KW-0368">Histidine biosynthesis</keyword>